<dbReference type="Pfam" id="PF00400">
    <property type="entry name" value="WD40"/>
    <property type="match status" value="3"/>
</dbReference>
<dbReference type="Gene3D" id="2.130.10.10">
    <property type="entry name" value="YVTN repeat-like/Quinoprotein amine dehydrogenase"/>
    <property type="match status" value="1"/>
</dbReference>
<evidence type="ECO:0000256" key="15">
    <source>
        <dbReference type="PROSITE-ProRule" id="PRU00221"/>
    </source>
</evidence>
<dbReference type="GO" id="GO:0006226">
    <property type="term" value="P:dUMP biosynthetic process"/>
    <property type="evidence" value="ECO:0007669"/>
    <property type="project" value="InterPro"/>
</dbReference>
<feature type="compositionally biased region" description="Pro residues" evidence="17">
    <location>
        <begin position="440"/>
        <end position="455"/>
    </location>
</feature>
<dbReference type="SUPFAM" id="SSF51283">
    <property type="entry name" value="dUTPase-like"/>
    <property type="match status" value="1"/>
</dbReference>
<dbReference type="GO" id="GO:0051015">
    <property type="term" value="F:actin filament binding"/>
    <property type="evidence" value="ECO:0007669"/>
    <property type="project" value="TreeGrafter"/>
</dbReference>
<evidence type="ECO:0000256" key="7">
    <source>
        <dbReference type="ARBA" id="ARBA00022574"/>
    </source>
</evidence>
<dbReference type="SMART" id="SM00320">
    <property type="entry name" value="WD40"/>
    <property type="match status" value="4"/>
</dbReference>
<keyword evidence="11" id="KW-0175">Coiled coil</keyword>
<evidence type="ECO:0000313" key="20">
    <source>
        <dbReference type="Proteomes" id="UP001388673"/>
    </source>
</evidence>
<feature type="domain" description="DUF1899" evidence="18">
    <location>
        <begin position="3"/>
        <end position="65"/>
    </location>
</feature>
<keyword evidence="8 16" id="KW-0677">Repeat</keyword>
<dbReference type="GO" id="GO:0000287">
    <property type="term" value="F:magnesium ion binding"/>
    <property type="evidence" value="ECO:0007669"/>
    <property type="project" value="InterPro"/>
</dbReference>
<dbReference type="KEGG" id="kne:92183654"/>
<dbReference type="Pfam" id="PF08953">
    <property type="entry name" value="DUF1899"/>
    <property type="match status" value="1"/>
</dbReference>
<keyword evidence="10" id="KW-0460">Magnesium</keyword>
<name>A0AAW0YE18_9TREE</name>
<dbReference type="PROSITE" id="PS50082">
    <property type="entry name" value="WD_REPEATS_2"/>
    <property type="match status" value="2"/>
</dbReference>
<comment type="caution">
    <text evidence="19">The sequence shown here is derived from an EMBL/GenBank/DDBJ whole genome shotgun (WGS) entry which is preliminary data.</text>
</comment>
<evidence type="ECO:0000256" key="8">
    <source>
        <dbReference type="ARBA" id="ARBA00022737"/>
    </source>
</evidence>
<evidence type="ECO:0000256" key="4">
    <source>
        <dbReference type="ARBA" id="ARBA00006581"/>
    </source>
</evidence>
<dbReference type="InterPro" id="IPR015048">
    <property type="entry name" value="DUF1899"/>
</dbReference>
<keyword evidence="7 15" id="KW-0853">WD repeat</keyword>
<evidence type="ECO:0000256" key="11">
    <source>
        <dbReference type="ARBA" id="ARBA00023054"/>
    </source>
</evidence>
<dbReference type="InterPro" id="IPR019775">
    <property type="entry name" value="WD40_repeat_CS"/>
</dbReference>
<feature type="repeat" description="WD" evidence="15">
    <location>
        <begin position="84"/>
        <end position="119"/>
    </location>
</feature>
<dbReference type="GO" id="GO:0007015">
    <property type="term" value="P:actin filament organization"/>
    <property type="evidence" value="ECO:0007669"/>
    <property type="project" value="TreeGrafter"/>
</dbReference>
<dbReference type="SMART" id="SM01166">
    <property type="entry name" value="DUF1899"/>
    <property type="match status" value="1"/>
</dbReference>
<evidence type="ECO:0000256" key="16">
    <source>
        <dbReference type="RuleBase" id="RU280818"/>
    </source>
</evidence>
<evidence type="ECO:0000259" key="18">
    <source>
        <dbReference type="SMART" id="SM01166"/>
    </source>
</evidence>
<feature type="repeat" description="WD" evidence="15">
    <location>
        <begin position="187"/>
        <end position="228"/>
    </location>
</feature>
<dbReference type="InterPro" id="IPR033704">
    <property type="entry name" value="dUTPase_trimeric"/>
</dbReference>
<dbReference type="EMBL" id="JBCAWK010000013">
    <property type="protein sequence ID" value="KAK8844549.1"/>
    <property type="molecule type" value="Genomic_DNA"/>
</dbReference>
<feature type="compositionally biased region" description="Low complexity" evidence="17">
    <location>
        <begin position="428"/>
        <end position="439"/>
    </location>
</feature>
<dbReference type="NCBIfam" id="NF001862">
    <property type="entry name" value="PRK00601.1"/>
    <property type="match status" value="1"/>
</dbReference>
<dbReference type="GeneID" id="92183654"/>
<dbReference type="PANTHER" id="PTHR10856">
    <property type="entry name" value="CORONIN"/>
    <property type="match status" value="1"/>
</dbReference>
<dbReference type="Gene3D" id="2.70.40.10">
    <property type="match status" value="1"/>
</dbReference>
<gene>
    <name evidence="19" type="ORF">IAR55_006396</name>
</gene>
<evidence type="ECO:0000256" key="3">
    <source>
        <dbReference type="ARBA" id="ARBA00005142"/>
    </source>
</evidence>
<reference evidence="19 20" key="1">
    <citation type="journal article" date="2024" name="bioRxiv">
        <title>Comparative genomics of Cryptococcus and Kwoniella reveals pathogenesis evolution and contrasting karyotype dynamics via intercentromeric recombination or chromosome fusion.</title>
        <authorList>
            <person name="Coelho M.A."/>
            <person name="David-Palma M."/>
            <person name="Shea T."/>
            <person name="Bowers K."/>
            <person name="McGinley-Smith S."/>
            <person name="Mohammad A.W."/>
            <person name="Gnirke A."/>
            <person name="Yurkov A.M."/>
            <person name="Nowrousian M."/>
            <person name="Sun S."/>
            <person name="Cuomo C.A."/>
            <person name="Heitman J."/>
        </authorList>
    </citation>
    <scope>NUCLEOTIDE SEQUENCE [LARGE SCALE GENOMIC DNA]</scope>
    <source>
        <strain evidence="19 20">CBS 13917</strain>
    </source>
</reference>
<evidence type="ECO:0000256" key="13">
    <source>
        <dbReference type="ARBA" id="ARBA00023203"/>
    </source>
</evidence>
<dbReference type="PROSITE" id="PS50294">
    <property type="entry name" value="WD_REPEATS_REGION"/>
    <property type="match status" value="2"/>
</dbReference>
<evidence type="ECO:0000256" key="17">
    <source>
        <dbReference type="SAM" id="MobiDB-lite"/>
    </source>
</evidence>
<evidence type="ECO:0000256" key="10">
    <source>
        <dbReference type="ARBA" id="ARBA00022842"/>
    </source>
</evidence>
<evidence type="ECO:0000256" key="6">
    <source>
        <dbReference type="ARBA" id="ARBA00011233"/>
    </source>
</evidence>
<feature type="region of interest" description="Disordered" evidence="17">
    <location>
        <begin position="483"/>
        <end position="505"/>
    </location>
</feature>
<evidence type="ECO:0000256" key="12">
    <source>
        <dbReference type="ARBA" id="ARBA00023080"/>
    </source>
</evidence>
<dbReference type="GO" id="GO:0004170">
    <property type="term" value="F:dUTP diphosphatase activity"/>
    <property type="evidence" value="ECO:0007669"/>
    <property type="project" value="UniProtKB-EC"/>
</dbReference>
<dbReference type="SMART" id="SM01167">
    <property type="entry name" value="DUF1900"/>
    <property type="match status" value="1"/>
</dbReference>
<feature type="region of interest" description="Disordered" evidence="17">
    <location>
        <begin position="413"/>
        <end position="465"/>
    </location>
</feature>
<evidence type="ECO:0000256" key="5">
    <source>
        <dbReference type="ARBA" id="ARBA00009482"/>
    </source>
</evidence>
<comment type="subunit">
    <text evidence="6">Homotrimer.</text>
</comment>
<dbReference type="InterPro" id="IPR029054">
    <property type="entry name" value="dUTPase-like"/>
</dbReference>
<evidence type="ECO:0000256" key="1">
    <source>
        <dbReference type="ARBA" id="ARBA00001946"/>
    </source>
</evidence>
<organism evidence="19 20">
    <name type="scientific">Kwoniella newhampshirensis</name>
    <dbReference type="NCBI Taxonomy" id="1651941"/>
    <lineage>
        <taxon>Eukaryota</taxon>
        <taxon>Fungi</taxon>
        <taxon>Dikarya</taxon>
        <taxon>Basidiomycota</taxon>
        <taxon>Agaricomycotina</taxon>
        <taxon>Tremellomycetes</taxon>
        <taxon>Tremellales</taxon>
        <taxon>Cryptococcaceae</taxon>
        <taxon>Kwoniella</taxon>
    </lineage>
</organism>
<evidence type="ECO:0000256" key="9">
    <source>
        <dbReference type="ARBA" id="ARBA00022801"/>
    </source>
</evidence>
<evidence type="ECO:0000256" key="2">
    <source>
        <dbReference type="ARBA" id="ARBA00003495"/>
    </source>
</evidence>
<comment type="cofactor">
    <cofactor evidence="1">
        <name>Mg(2+)</name>
        <dbReference type="ChEBI" id="CHEBI:18420"/>
    </cofactor>
</comment>
<dbReference type="PANTHER" id="PTHR10856:SF0">
    <property type="entry name" value="CORONIN"/>
    <property type="match status" value="1"/>
</dbReference>
<dbReference type="InterPro" id="IPR001680">
    <property type="entry name" value="WD40_rpt"/>
</dbReference>
<dbReference type="InterPro" id="IPR036322">
    <property type="entry name" value="WD40_repeat_dom_sf"/>
</dbReference>
<evidence type="ECO:0000313" key="19">
    <source>
        <dbReference type="EMBL" id="KAK8844549.1"/>
    </source>
</evidence>
<comment type="similarity">
    <text evidence="4">Belongs to the dUTPase family.</text>
</comment>
<dbReference type="FunFam" id="2.130.10.10:FF:000502">
    <property type="entry name" value="Coronin"/>
    <property type="match status" value="1"/>
</dbReference>
<accession>A0AAW0YE18</accession>
<dbReference type="InterPro" id="IPR008181">
    <property type="entry name" value="dUTPase"/>
</dbReference>
<comment type="catalytic activity">
    <reaction evidence="14">
        <text>dUTP + H2O = dUMP + diphosphate + H(+)</text>
        <dbReference type="Rhea" id="RHEA:10248"/>
        <dbReference type="ChEBI" id="CHEBI:15377"/>
        <dbReference type="ChEBI" id="CHEBI:15378"/>
        <dbReference type="ChEBI" id="CHEBI:33019"/>
        <dbReference type="ChEBI" id="CHEBI:61555"/>
        <dbReference type="ChEBI" id="CHEBI:246422"/>
        <dbReference type="EC" id="3.6.1.23"/>
    </reaction>
</comment>
<evidence type="ECO:0000256" key="14">
    <source>
        <dbReference type="ARBA" id="ARBA00047686"/>
    </source>
</evidence>
<dbReference type="InterPro" id="IPR015505">
    <property type="entry name" value="Coronin"/>
</dbReference>
<comment type="pathway">
    <text evidence="3">Pyrimidine metabolism; dUMP biosynthesis; dUMP from dCTP (dUTP route): step 2/2.</text>
</comment>
<keyword evidence="13" id="KW-0009">Actin-binding</keyword>
<keyword evidence="20" id="KW-1185">Reference proteome</keyword>
<dbReference type="Pfam" id="PF00692">
    <property type="entry name" value="dUTPase"/>
    <property type="match status" value="1"/>
</dbReference>
<dbReference type="FunFam" id="2.70.40.10:FF:000004">
    <property type="entry name" value="Deoxyuridine triphosphatase"/>
    <property type="match status" value="1"/>
</dbReference>
<dbReference type="GO" id="GO:0046081">
    <property type="term" value="P:dUTP catabolic process"/>
    <property type="evidence" value="ECO:0007669"/>
    <property type="project" value="InterPro"/>
</dbReference>
<keyword evidence="9" id="KW-0378">Hydrolase</keyword>
<dbReference type="PROSITE" id="PS00678">
    <property type="entry name" value="WD_REPEATS_1"/>
    <property type="match status" value="1"/>
</dbReference>
<dbReference type="InterPro" id="IPR036157">
    <property type="entry name" value="dUTPase-like_sf"/>
</dbReference>
<dbReference type="SUPFAM" id="SSF50978">
    <property type="entry name" value="WD40 repeat-like"/>
    <property type="match status" value="1"/>
</dbReference>
<sequence length="692" mass="73574">MSRFVRPSKYRHVYGNKSKVNYENAKISGSAWDTDLITAGGKYLAVNWQVSGGGAFAILPLFSPTTPPQPTGFPTKLPDIIPLARGHTAPVLDTAWSNFDDSIVASAGEDGKVFIWKIEDSLFENWGEDHWVPEDLSPLSKFSAGGRKVGQVIFHPTAKNVVTAASGDHLVRLWDIDAGGDAPKITLKGHNDSVQSIAWNAIGTTLATTCRDKKLRLFDPRAGSDAVRITDGHAGVKGSRVVWLGDRDRIATTGFSRMSDRQVSLWDTSGLTNLDTQSLDSSAGVIMPFYAEGNDVLFLAGKGDGNIRYYEFEGDQLHFLNEYKTADPQRGMCFLPRRALEVKECEIARAYKLAGGGIEPLSFIVPRKAESFQSDLFPPANSSEPALTAAEFFDGRTARPKLVDFATQAITTSSAPIPAPQHAEPSKSKSAPAGYSAPAAPTPAPAPAATPSPPPVKEEPEPSPAAVAKEIDSVPEVTAKGLEIEQPESEDEKEPARAASPVKAVQKSLAGLSVSNDQKDGAMTRRTATANGGKVKAPSDTLLVKKLSPDATTPTRGSALSAGYDLYSAEEQVVPKRGKALIDLQLSIAVPEGTYGRVAPRSGLASKHSIDTGAGVIDADYRGPVKVLLFNYSDLDFAVHKGDRIAQLILEKIILAPIEEVDDLDATDRGSGGFGSTGGFGAAVKDAVGSLL</sequence>
<comment type="function">
    <text evidence="2">This enzyme is involved in nucleotide metabolism: it produces dUMP, the immediate precursor of thymidine nucleotides and it decreases the intracellular concentration of dUTP so that uracil cannot be incorporated into DNA.</text>
</comment>
<dbReference type="InterPro" id="IPR015943">
    <property type="entry name" value="WD40/YVTN_repeat-like_dom_sf"/>
</dbReference>
<dbReference type="Pfam" id="PF16300">
    <property type="entry name" value="WD40_4"/>
    <property type="match status" value="1"/>
</dbReference>
<dbReference type="NCBIfam" id="TIGR00576">
    <property type="entry name" value="dut"/>
    <property type="match status" value="1"/>
</dbReference>
<dbReference type="CDD" id="cd07557">
    <property type="entry name" value="trimeric_dUTPase"/>
    <property type="match status" value="1"/>
</dbReference>
<dbReference type="Proteomes" id="UP001388673">
    <property type="component" value="Unassembled WGS sequence"/>
</dbReference>
<dbReference type="RefSeq" id="XP_066799773.1">
    <property type="nucleotide sequence ID" value="XM_066949479.1"/>
</dbReference>
<protein>
    <recommendedName>
        <fullName evidence="16">Coronin</fullName>
    </recommendedName>
</protein>
<dbReference type="AlphaFoldDB" id="A0AAW0YE18"/>
<proteinExistence type="inferred from homology"/>
<keyword evidence="12" id="KW-0546">Nucleotide metabolism</keyword>
<comment type="similarity">
    <text evidence="5 16">Belongs to the WD repeat coronin family.</text>
</comment>